<gene>
    <name evidence="1" type="ORF">CEY02_19270</name>
</gene>
<dbReference type="OrthoDB" id="2653040at2"/>
<dbReference type="EMBL" id="NKHG01000121">
    <property type="protein sequence ID" value="PCK18153.1"/>
    <property type="molecule type" value="Genomic_DNA"/>
</dbReference>
<evidence type="ECO:0000313" key="1">
    <source>
        <dbReference type="EMBL" id="PCK18153.1"/>
    </source>
</evidence>
<reference evidence="1 2" key="1">
    <citation type="submission" date="2017-06" db="EMBL/GenBank/DDBJ databases">
        <title>Draft Genome Sequence of Bacillus sp Strain 36R Isolated from saline sediment at Atanasia, Sonora, Mexico.</title>
        <authorList>
            <person name="Sanchez Diaz R."/>
            <person name="Quiroz Macias M.E."/>
            <person name="Ibarra Gamez J.C."/>
            <person name="Enciso Ibarra J."/>
            <person name="Gomez Gil B."/>
            <person name="Galaviz Silva L."/>
        </authorList>
    </citation>
    <scope>NUCLEOTIDE SEQUENCE [LARGE SCALE GENOMIC DNA]</scope>
    <source>
        <strain evidence="1 2">36R_ATNSAL</strain>
    </source>
</reference>
<comment type="caution">
    <text evidence="1">The sequence shown here is derived from an EMBL/GenBank/DDBJ whole genome shotgun (WGS) entry which is preliminary data.</text>
</comment>
<organism evidence="1 2">
    <name type="scientific">Bacillus pumilus</name>
    <name type="common">Bacillus mesentericus</name>
    <dbReference type="NCBI Taxonomy" id="1408"/>
    <lineage>
        <taxon>Bacteria</taxon>
        <taxon>Bacillati</taxon>
        <taxon>Bacillota</taxon>
        <taxon>Bacilli</taxon>
        <taxon>Bacillales</taxon>
        <taxon>Bacillaceae</taxon>
        <taxon>Bacillus</taxon>
    </lineage>
</organism>
<dbReference type="AlphaFoldDB" id="A0A2A5ILN9"/>
<accession>A0A2A5ILN9</accession>
<dbReference type="Proteomes" id="UP000228754">
    <property type="component" value="Unassembled WGS sequence"/>
</dbReference>
<evidence type="ECO:0000313" key="2">
    <source>
        <dbReference type="Proteomes" id="UP000228754"/>
    </source>
</evidence>
<protein>
    <submittedName>
        <fullName evidence="1">Uncharacterized protein</fullName>
    </submittedName>
</protein>
<sequence length="100" mass="11864">MTFKRTCDVERQDQYTIEFDENVLNEEWMQNFRETFYDFTTLTEHAEHIAQFRARNGTQFIEGYGVPLENGRAPRWANKEEINEAINIIDGNASLDVYSY</sequence>
<proteinExistence type="predicted"/>
<name>A0A2A5ILN9_BACPU</name>